<evidence type="ECO:0000313" key="2">
    <source>
        <dbReference type="Proteomes" id="UP000436088"/>
    </source>
</evidence>
<reference evidence="1" key="1">
    <citation type="submission" date="2019-09" db="EMBL/GenBank/DDBJ databases">
        <title>Draft genome information of white flower Hibiscus syriacus.</title>
        <authorList>
            <person name="Kim Y.-M."/>
        </authorList>
    </citation>
    <scope>NUCLEOTIDE SEQUENCE [LARGE SCALE GENOMIC DNA]</scope>
    <source>
        <strain evidence="1">YM2019G1</strain>
    </source>
</reference>
<gene>
    <name evidence="1" type="ORF">F3Y22_tig00110328pilonHSYRG01277</name>
</gene>
<sequence>MVVDRNGFLNWVWNFNHDTKYKGATAKPVSCIKEQGALQRWLFNQPCKGFLLVLVLRPMKRARLLCRNWRHFGLDRAFVDSKTPIKVGRSSVFVSRNFCHGS</sequence>
<dbReference type="Proteomes" id="UP000436088">
    <property type="component" value="Unassembled WGS sequence"/>
</dbReference>
<comment type="caution">
    <text evidence="1">The sequence shown here is derived from an EMBL/GenBank/DDBJ whole genome shotgun (WGS) entry which is preliminary data.</text>
</comment>
<organism evidence="1 2">
    <name type="scientific">Hibiscus syriacus</name>
    <name type="common">Rose of Sharon</name>
    <dbReference type="NCBI Taxonomy" id="106335"/>
    <lineage>
        <taxon>Eukaryota</taxon>
        <taxon>Viridiplantae</taxon>
        <taxon>Streptophyta</taxon>
        <taxon>Embryophyta</taxon>
        <taxon>Tracheophyta</taxon>
        <taxon>Spermatophyta</taxon>
        <taxon>Magnoliopsida</taxon>
        <taxon>eudicotyledons</taxon>
        <taxon>Gunneridae</taxon>
        <taxon>Pentapetalae</taxon>
        <taxon>rosids</taxon>
        <taxon>malvids</taxon>
        <taxon>Malvales</taxon>
        <taxon>Malvaceae</taxon>
        <taxon>Malvoideae</taxon>
        <taxon>Hibiscus</taxon>
    </lineage>
</organism>
<proteinExistence type="predicted"/>
<accession>A0A6A3B383</accession>
<keyword evidence="2" id="KW-1185">Reference proteome</keyword>
<protein>
    <submittedName>
        <fullName evidence="1">Uncharacterized protein</fullName>
    </submittedName>
</protein>
<dbReference type="AlphaFoldDB" id="A0A6A3B383"/>
<dbReference type="EMBL" id="VEPZ02000934">
    <property type="protein sequence ID" value="KAE8710097.1"/>
    <property type="molecule type" value="Genomic_DNA"/>
</dbReference>
<evidence type="ECO:0000313" key="1">
    <source>
        <dbReference type="EMBL" id="KAE8710097.1"/>
    </source>
</evidence>
<name>A0A6A3B383_HIBSY</name>